<name>A0A937XBQ6_UNCEI</name>
<evidence type="ECO:0000313" key="2">
    <source>
        <dbReference type="Proteomes" id="UP000748308"/>
    </source>
</evidence>
<evidence type="ECO:0000313" key="1">
    <source>
        <dbReference type="EMBL" id="MBM3318880.1"/>
    </source>
</evidence>
<dbReference type="AlphaFoldDB" id="A0A937XBQ6"/>
<gene>
    <name evidence="1" type="ORF">FJY75_13615</name>
</gene>
<feature type="non-terminal residue" evidence="1">
    <location>
        <position position="652"/>
    </location>
</feature>
<feature type="non-terminal residue" evidence="1">
    <location>
        <position position="1"/>
    </location>
</feature>
<accession>A0A937XBQ6</accession>
<comment type="caution">
    <text evidence="1">The sequence shown here is derived from an EMBL/GenBank/DDBJ whole genome shotgun (WGS) entry which is preliminary data.</text>
</comment>
<dbReference type="EMBL" id="VGIY01000525">
    <property type="protein sequence ID" value="MBM3318880.1"/>
    <property type="molecule type" value="Genomic_DNA"/>
</dbReference>
<organism evidence="1 2">
    <name type="scientific">Eiseniibacteriota bacterium</name>
    <dbReference type="NCBI Taxonomy" id="2212470"/>
    <lineage>
        <taxon>Bacteria</taxon>
        <taxon>Candidatus Eiseniibacteriota</taxon>
    </lineage>
</organism>
<dbReference type="Proteomes" id="UP000748308">
    <property type="component" value="Unassembled WGS sequence"/>
</dbReference>
<evidence type="ECO:0008006" key="3">
    <source>
        <dbReference type="Google" id="ProtNLM"/>
    </source>
</evidence>
<reference evidence="1" key="1">
    <citation type="submission" date="2019-03" db="EMBL/GenBank/DDBJ databases">
        <title>Lake Tanganyika Metagenome-Assembled Genomes (MAGs).</title>
        <authorList>
            <person name="Tran P."/>
        </authorList>
    </citation>
    <scope>NUCLEOTIDE SEQUENCE</scope>
    <source>
        <strain evidence="1">M_DeepCast_400m_m2_100</strain>
    </source>
</reference>
<proteinExistence type="predicted"/>
<protein>
    <recommendedName>
        <fullName evidence="3">Peptidase M16C associated domain-containing protein</fullName>
    </recommendedName>
</protein>
<sequence>RGGPAGAWLSRLMDLEEEPGARRPLLPRARYAHAESLLALDGNIWGEALERWRLVTREPYAVGAAPGPEYLDREAEQRSARLAAHLAGMRERFGAADDQAALRAYQAEFDARTREMEAEEAGDPLPRFIADPPLTLDDALDYTTGRLVHGVPYLAALFETMSSSTVVLSLRMDVLPESLLVYAPLLPALLTDIGVLRDGEPVTYDEMRARLRREVLGLSAAYAANPETGRIELELTGRAGGSEEIPRLGGWMEAVLQTPYLRAENLARVIDWIDQRLIGLRNRTKGSEEGWVDDPAEAYRWQTSPLFLATRSFLTQTHLLHRLRWRFSDPGGADDSRALSELLEALAGAPEAADREALAARLAPLADPATPAQASGGSSPRLQAAAAALTPEARALAREIAAGLLAALPEMPAATLSTDWAALCQETRDDLLFDPRRALADLETALSLLRHGPNARLSVVSNSADQEAILAEARRILAAFSPEPLPCVRYASEPRVLERLRRRAPGVEPLYAGLVHEGTRNGVLIFSARIGGSYDTEEEALLRSLAARLFAGGGPHGLFMRTWAAGLAYSNGYGFSERSGRARYYAERCPDVAQTMRFVVETLRDAPPNLELADYAVAQVFGSSRAPSRYEARTAAMAADLADGYTPERVAA</sequence>